<keyword evidence="1" id="KW-0732">Signal</keyword>
<keyword evidence="3" id="KW-1185">Reference proteome</keyword>
<dbReference type="EMBL" id="CP035704">
    <property type="protein sequence ID" value="QBB72078.1"/>
    <property type="molecule type" value="Genomic_DNA"/>
</dbReference>
<evidence type="ECO:0000256" key="1">
    <source>
        <dbReference type="SAM" id="SignalP"/>
    </source>
</evidence>
<evidence type="ECO:0000313" key="2">
    <source>
        <dbReference type="EMBL" id="QBB72078.1"/>
    </source>
</evidence>
<feature type="chain" id="PRO_5019188889" description="Cytochrome c domain-containing protein" evidence="1">
    <location>
        <begin position="42"/>
        <end position="557"/>
    </location>
</feature>
<dbReference type="Proteomes" id="UP000291562">
    <property type="component" value="Chromosome"/>
</dbReference>
<dbReference type="OrthoDB" id="280897at2"/>
<dbReference type="AlphaFoldDB" id="A0A411HNL4"/>
<sequence>MKNNHVASIHHQPLNRSLCLRKLSGMWLALTCVGSAGFAVAADAPVASPATAATAPYLASFPNFAPKLAPALPGDVDVALQKKLEAEKHFADVQRLFDLNAWQMFLALNWPTNDAGQPAPNLADTNFGAPHWTLFRESSDIFRVDGKTPAACRLPAEKQALSLARDTTVAPMHGLPPLPPLLQNASISPRASRVLANVSAVGEIDLADLAKLTEVDQAFSGPLVDQNGNLVHYEILLDSNEVGFLCSNNLYNLNGQITYSNKVPAQTLTFPEGVDSKNWSGALEVKLAWKILDTSKGDNPNRFFNMKAQIPALDTTGKTIIWKDVTVGLVGMHIAHKTKSSPQWIWATFEQVDNLVGDSMAHPPTKASFYDPNCEICVPNVQPSSKEIPTKPVQAVRAVQIPGEKIQLNHEAQATLAKLNSVWRYYELVDTQWPTEPSAKPAPWNSGLPYAVNNKPGGNPTPVFLTNITMETYFQKGVQAACHQEELPSGVDCPAKPGTTGGDATPIFASESCMGCHSSAGIAKSWNATTKKATFGDQLSGDFSWLLQTKAKYDSGK</sequence>
<proteinExistence type="predicted"/>
<feature type="signal peptide" evidence="1">
    <location>
        <begin position="1"/>
        <end position="41"/>
    </location>
</feature>
<dbReference type="RefSeq" id="WP_129835701.1">
    <property type="nucleotide sequence ID" value="NZ_CP035704.1"/>
</dbReference>
<organism evidence="2 3">
    <name type="scientific">Pseudolysobacter antarcticus</name>
    <dbReference type="NCBI Taxonomy" id="2511995"/>
    <lineage>
        <taxon>Bacteria</taxon>
        <taxon>Pseudomonadati</taxon>
        <taxon>Pseudomonadota</taxon>
        <taxon>Gammaproteobacteria</taxon>
        <taxon>Lysobacterales</taxon>
        <taxon>Rhodanobacteraceae</taxon>
        <taxon>Pseudolysobacter</taxon>
    </lineage>
</organism>
<evidence type="ECO:0008006" key="4">
    <source>
        <dbReference type="Google" id="ProtNLM"/>
    </source>
</evidence>
<name>A0A411HNL4_9GAMM</name>
<protein>
    <recommendedName>
        <fullName evidence="4">Cytochrome c domain-containing protein</fullName>
    </recommendedName>
</protein>
<accession>A0A411HNL4</accession>
<reference evidence="2 3" key="1">
    <citation type="submission" date="2019-01" db="EMBL/GenBank/DDBJ databases">
        <title>Pseudolysobacter antarctica gen. nov., sp. nov., isolated from Fildes Peninsula, Antarctica.</title>
        <authorList>
            <person name="Wei Z."/>
            <person name="Peng F."/>
        </authorList>
    </citation>
    <scope>NUCLEOTIDE SEQUENCE [LARGE SCALE GENOMIC DNA]</scope>
    <source>
        <strain evidence="2 3">AQ6-296</strain>
    </source>
</reference>
<dbReference type="KEGG" id="xbc:ELE36_17840"/>
<evidence type="ECO:0000313" key="3">
    <source>
        <dbReference type="Proteomes" id="UP000291562"/>
    </source>
</evidence>
<gene>
    <name evidence="2" type="ORF">ELE36_17840</name>
</gene>